<dbReference type="PROSITE" id="PS51682">
    <property type="entry name" value="SAM_OMT_I"/>
    <property type="match status" value="1"/>
</dbReference>
<organism evidence="4 5">
    <name type="scientific">Sorangium atrum</name>
    <dbReference type="NCBI Taxonomy" id="2995308"/>
    <lineage>
        <taxon>Bacteria</taxon>
        <taxon>Pseudomonadati</taxon>
        <taxon>Myxococcota</taxon>
        <taxon>Polyangia</taxon>
        <taxon>Polyangiales</taxon>
        <taxon>Polyangiaceae</taxon>
        <taxon>Sorangium</taxon>
    </lineage>
</organism>
<evidence type="ECO:0000256" key="3">
    <source>
        <dbReference type="ARBA" id="ARBA00022691"/>
    </source>
</evidence>
<dbReference type="SUPFAM" id="SSF53335">
    <property type="entry name" value="S-adenosyl-L-methionine-dependent methyltransferases"/>
    <property type="match status" value="1"/>
</dbReference>
<evidence type="ECO:0000313" key="4">
    <source>
        <dbReference type="EMBL" id="MDC0681238.1"/>
    </source>
</evidence>
<dbReference type="CDD" id="cd02440">
    <property type="entry name" value="AdoMet_MTases"/>
    <property type="match status" value="1"/>
</dbReference>
<dbReference type="Pfam" id="PF01596">
    <property type="entry name" value="Methyltransf_3"/>
    <property type="match status" value="1"/>
</dbReference>
<evidence type="ECO:0000313" key="5">
    <source>
        <dbReference type="Proteomes" id="UP001217485"/>
    </source>
</evidence>
<comment type="caution">
    <text evidence="4">The sequence shown here is derived from an EMBL/GenBank/DDBJ whole genome shotgun (WGS) entry which is preliminary data.</text>
</comment>
<dbReference type="RefSeq" id="WP_272098280.1">
    <property type="nucleotide sequence ID" value="NZ_JAQNDK010000003.1"/>
</dbReference>
<proteinExistence type="predicted"/>
<dbReference type="InterPro" id="IPR002935">
    <property type="entry name" value="SAM_O-MeTrfase"/>
</dbReference>
<name>A0ABT5C492_9BACT</name>
<sequence length="224" mass="23784">MSQEQWSAVDRYLTDTLVPSDAALDAALAASAAAGLPPINVAPNQGKLLHLLARIQGARTILEIGTLGGYSTIWLARALPAVGRLITLESEPKHAEVARANLDRAGLANIVELRLGRALDTLPKLAAEGRGPFDLIFIDADKPSNPDYFAWALKLSRRGSVIVIDNVVRKGAIIDPESADPSVQGVRRLNKLLATERRVSATAIQTVGSKGYDGLAIVLVTEGP</sequence>
<protein>
    <submittedName>
        <fullName evidence="4">O-methyltransferase</fullName>
    </submittedName>
</protein>
<keyword evidence="1" id="KW-0489">Methyltransferase</keyword>
<reference evidence="4 5" key="1">
    <citation type="submission" date="2023-01" db="EMBL/GenBank/DDBJ databases">
        <title>Minimal conservation of predation-associated metabolite biosynthetic gene clusters underscores biosynthetic potential of Myxococcota including descriptions for ten novel species: Archangium lansinium sp. nov., Myxococcus landrumus sp. nov., Nannocystis bai.</title>
        <authorList>
            <person name="Ahearne A."/>
            <person name="Stevens C."/>
            <person name="Dowd S."/>
        </authorList>
    </citation>
    <scope>NUCLEOTIDE SEQUENCE [LARGE SCALE GENOMIC DNA]</scope>
    <source>
        <strain evidence="4 5">WIWO2</strain>
    </source>
</reference>
<keyword evidence="5" id="KW-1185">Reference proteome</keyword>
<dbReference type="PANTHER" id="PTHR10509:SF14">
    <property type="entry name" value="CAFFEOYL-COA O-METHYLTRANSFERASE 3-RELATED"/>
    <property type="match status" value="1"/>
</dbReference>
<dbReference type="PANTHER" id="PTHR10509">
    <property type="entry name" value="O-METHYLTRANSFERASE-RELATED"/>
    <property type="match status" value="1"/>
</dbReference>
<keyword evidence="2" id="KW-0808">Transferase</keyword>
<dbReference type="EMBL" id="JAQNDK010000003">
    <property type="protein sequence ID" value="MDC0681238.1"/>
    <property type="molecule type" value="Genomic_DNA"/>
</dbReference>
<dbReference type="Gene3D" id="3.40.50.150">
    <property type="entry name" value="Vaccinia Virus protein VP39"/>
    <property type="match status" value="1"/>
</dbReference>
<evidence type="ECO:0000256" key="1">
    <source>
        <dbReference type="ARBA" id="ARBA00022603"/>
    </source>
</evidence>
<keyword evidence="3" id="KW-0949">S-adenosyl-L-methionine</keyword>
<evidence type="ECO:0000256" key="2">
    <source>
        <dbReference type="ARBA" id="ARBA00022679"/>
    </source>
</evidence>
<accession>A0ABT5C492</accession>
<dbReference type="Proteomes" id="UP001217485">
    <property type="component" value="Unassembled WGS sequence"/>
</dbReference>
<dbReference type="InterPro" id="IPR029063">
    <property type="entry name" value="SAM-dependent_MTases_sf"/>
</dbReference>
<dbReference type="InterPro" id="IPR050362">
    <property type="entry name" value="Cation-dep_OMT"/>
</dbReference>
<gene>
    <name evidence="4" type="ORF">POL72_26090</name>
</gene>